<gene>
    <name evidence="11" type="ORF">TGP89_200430</name>
</gene>
<evidence type="ECO:0000256" key="3">
    <source>
        <dbReference type="ARBA" id="ARBA00022723"/>
    </source>
</evidence>
<keyword evidence="6" id="KW-0862">Zinc</keyword>
<accession>A0A086J724</accession>
<feature type="compositionally biased region" description="Basic and acidic residues" evidence="9">
    <location>
        <begin position="185"/>
        <end position="197"/>
    </location>
</feature>
<feature type="region of interest" description="Disordered" evidence="9">
    <location>
        <begin position="185"/>
        <end position="221"/>
    </location>
</feature>
<evidence type="ECO:0000259" key="10">
    <source>
        <dbReference type="PROSITE" id="PS51747"/>
    </source>
</evidence>
<dbReference type="InterPro" id="IPR016192">
    <property type="entry name" value="APOBEC/CMP_deaminase_Zn-bd"/>
</dbReference>
<feature type="compositionally biased region" description="Basic and acidic residues" evidence="9">
    <location>
        <begin position="131"/>
        <end position="142"/>
    </location>
</feature>
<evidence type="ECO:0000256" key="5">
    <source>
        <dbReference type="ARBA" id="ARBA00022801"/>
    </source>
</evidence>
<dbReference type="SUPFAM" id="SSF53927">
    <property type="entry name" value="Cytidine deaminase-like"/>
    <property type="match status" value="1"/>
</dbReference>
<comment type="similarity">
    <text evidence="2">Belongs to the cytidine and deoxycytidylate deaminase family.</text>
</comment>
<name>A0A086J724_TOXGO</name>
<evidence type="ECO:0000256" key="1">
    <source>
        <dbReference type="ARBA" id="ARBA00001947"/>
    </source>
</evidence>
<evidence type="ECO:0000256" key="6">
    <source>
        <dbReference type="ARBA" id="ARBA00022833"/>
    </source>
</evidence>
<evidence type="ECO:0000313" key="12">
    <source>
        <dbReference type="Proteomes" id="UP000028828"/>
    </source>
</evidence>
<evidence type="ECO:0000313" key="11">
    <source>
        <dbReference type="EMBL" id="KFG27942.1"/>
    </source>
</evidence>
<feature type="compositionally biased region" description="Polar residues" evidence="9">
    <location>
        <begin position="209"/>
        <end position="218"/>
    </location>
</feature>
<dbReference type="AlphaFoldDB" id="A0A086J724"/>
<feature type="region of interest" description="Disordered" evidence="9">
    <location>
        <begin position="59"/>
        <end position="150"/>
    </location>
</feature>
<dbReference type="OrthoDB" id="6710946at2759"/>
<comment type="caution">
    <text evidence="11">The sequence shown here is derived from an EMBL/GenBank/DDBJ whole genome shotgun (WGS) entry which is preliminary data.</text>
</comment>
<dbReference type="Gene3D" id="3.40.50.300">
    <property type="entry name" value="P-loop containing nucleotide triphosphate hydrolases"/>
    <property type="match status" value="1"/>
</dbReference>
<feature type="compositionally biased region" description="Low complexity" evidence="9">
    <location>
        <begin position="87"/>
        <end position="99"/>
    </location>
</feature>
<comment type="cofactor">
    <cofactor evidence="1">
        <name>Zn(2+)</name>
        <dbReference type="ChEBI" id="CHEBI:29105"/>
    </cofactor>
</comment>
<dbReference type="Pfam" id="PF00383">
    <property type="entry name" value="dCMP_cyt_deam_1"/>
    <property type="match status" value="1"/>
</dbReference>
<feature type="compositionally biased region" description="Basic and acidic residues" evidence="9">
    <location>
        <begin position="70"/>
        <end position="80"/>
    </location>
</feature>
<dbReference type="EC" id="3.5.4.12" evidence="7"/>
<evidence type="ECO:0000256" key="8">
    <source>
        <dbReference type="ARBA" id="ARBA00041763"/>
    </source>
</evidence>
<evidence type="ECO:0000256" key="7">
    <source>
        <dbReference type="ARBA" id="ARBA00038938"/>
    </source>
</evidence>
<dbReference type="PROSITE" id="PS00903">
    <property type="entry name" value="CYT_DCMP_DEAMINASES_1"/>
    <property type="match status" value="1"/>
</dbReference>
<dbReference type="EMBL" id="AEYI02002521">
    <property type="protein sequence ID" value="KFG27942.1"/>
    <property type="molecule type" value="Genomic_DNA"/>
</dbReference>
<feature type="compositionally biased region" description="Low complexity" evidence="9">
    <location>
        <begin position="114"/>
        <end position="126"/>
    </location>
</feature>
<dbReference type="InterPro" id="IPR016193">
    <property type="entry name" value="Cytidine_deaminase-like"/>
</dbReference>
<dbReference type="InterPro" id="IPR015517">
    <property type="entry name" value="dCMP_deaminase-rel"/>
</dbReference>
<feature type="domain" description="CMP/dCMP-type deaminase" evidence="10">
    <location>
        <begin position="356"/>
        <end position="495"/>
    </location>
</feature>
<evidence type="ECO:0000256" key="4">
    <source>
        <dbReference type="ARBA" id="ARBA00022727"/>
    </source>
</evidence>
<dbReference type="InterPro" id="IPR027417">
    <property type="entry name" value="P-loop_NTPase"/>
</dbReference>
<reference evidence="11 12" key="1">
    <citation type="submission" date="2014-03" db="EMBL/GenBank/DDBJ databases">
        <authorList>
            <person name="Sibley D."/>
            <person name="Venepally P."/>
            <person name="Karamycheva S."/>
            <person name="Hadjithomas M."/>
            <person name="Khan A."/>
            <person name="Brunk B."/>
            <person name="Roos D."/>
            <person name="Caler E."/>
            <person name="Lorenzi H."/>
        </authorList>
    </citation>
    <scope>NUCLEOTIDE SEQUENCE [LARGE SCALE GENOMIC DNA]</scope>
    <source>
        <strain evidence="12">p89</strain>
    </source>
</reference>
<dbReference type="GO" id="GO:0009165">
    <property type="term" value="P:nucleotide biosynthetic process"/>
    <property type="evidence" value="ECO:0007669"/>
    <property type="project" value="UniProtKB-KW"/>
</dbReference>
<dbReference type="Gene3D" id="3.40.140.10">
    <property type="entry name" value="Cytidine Deaminase, domain 2"/>
    <property type="match status" value="1"/>
</dbReference>
<organism evidence="11 12">
    <name type="scientific">Toxoplasma gondii p89</name>
    <dbReference type="NCBI Taxonomy" id="943119"/>
    <lineage>
        <taxon>Eukaryota</taxon>
        <taxon>Sar</taxon>
        <taxon>Alveolata</taxon>
        <taxon>Apicomplexa</taxon>
        <taxon>Conoidasida</taxon>
        <taxon>Coccidia</taxon>
        <taxon>Eucoccidiorida</taxon>
        <taxon>Eimeriorina</taxon>
        <taxon>Sarcocystidae</taxon>
        <taxon>Toxoplasma</taxon>
    </lineage>
</organism>
<sequence>MVVLGLVGPLQSGKRSVAKILEEDFSFKILYLSCVPPVSSASGVFPASCPLRSAQHPPCLFDSVSPSPREGGRIPAEEKRRPSHLLSPSASNGRSSSPPDVRTPRLPHTQLLVSSSRGASESSGGEVTSSDAERVSEEERKTFSPAGSCGANGCSHQVLSVSATRDRPFPRTVDAPESLACVSEEKRYDSARQEGKAAEASTARPPESRASSGSQSPDASFLSFSDPEQIVDFVTSRWRENFVVLGISRLEEVRVLRKRPFFALVAVDAPLGVRLARMRAKAGLAFSMEEMIAREDQLCFRPSQSGANSPAAAGVDGVRVCMAVADVHLMADGCSSLLRQKIASAGFLCEELVRPSWDTYFMRLTFLASTRSNCMKRRVGAIVARGNRVIATGYNGTPSQAANCNAGGCARCNDPSVSQGRALEACECIHAEANALLEAGRDRAMNGTLYVTCLPCLGCAKLVVQSAIRTVVYAEEYDDKSGALDLLNRMGVSVRRFADDHPGVPGMTVAVKSF</sequence>
<evidence type="ECO:0000256" key="9">
    <source>
        <dbReference type="SAM" id="MobiDB-lite"/>
    </source>
</evidence>
<dbReference type="CDD" id="cd01286">
    <property type="entry name" value="deoxycytidylate_deaminase"/>
    <property type="match status" value="1"/>
</dbReference>
<dbReference type="Proteomes" id="UP000028828">
    <property type="component" value="Unassembled WGS sequence"/>
</dbReference>
<keyword evidence="3" id="KW-0479">Metal-binding</keyword>
<protein>
    <recommendedName>
        <fullName evidence="8">dCMP deaminase</fullName>
        <ecNumber evidence="7">3.5.4.12</ecNumber>
    </recommendedName>
    <alternativeName>
        <fullName evidence="8">dCMP deaminase</fullName>
    </alternativeName>
</protein>
<dbReference type="InterPro" id="IPR035105">
    <property type="entry name" value="Deoxycytidylate_deaminase_dom"/>
</dbReference>
<dbReference type="GO" id="GO:0005737">
    <property type="term" value="C:cytoplasm"/>
    <property type="evidence" value="ECO:0007669"/>
    <property type="project" value="TreeGrafter"/>
</dbReference>
<keyword evidence="4" id="KW-0545">Nucleotide biosynthesis</keyword>
<proteinExistence type="inferred from homology"/>
<evidence type="ECO:0000256" key="2">
    <source>
        <dbReference type="ARBA" id="ARBA00006576"/>
    </source>
</evidence>
<dbReference type="PANTHER" id="PTHR11086:SF18">
    <property type="entry name" value="DEOXYCYTIDYLATE DEAMINASE"/>
    <property type="match status" value="1"/>
</dbReference>
<dbReference type="InterPro" id="IPR002125">
    <property type="entry name" value="CMP_dCMP_dom"/>
</dbReference>
<dbReference type="GO" id="GO:0008270">
    <property type="term" value="F:zinc ion binding"/>
    <property type="evidence" value="ECO:0007669"/>
    <property type="project" value="InterPro"/>
</dbReference>
<keyword evidence="5 11" id="KW-0378">Hydrolase</keyword>
<dbReference type="PROSITE" id="PS51747">
    <property type="entry name" value="CYT_DCMP_DEAMINASES_2"/>
    <property type="match status" value="1"/>
</dbReference>
<dbReference type="VEuPathDB" id="ToxoDB:TGP89_200430"/>
<dbReference type="PANTHER" id="PTHR11086">
    <property type="entry name" value="DEOXYCYTIDYLATE DEAMINASE-RELATED"/>
    <property type="match status" value="1"/>
</dbReference>
<dbReference type="GO" id="GO:0004132">
    <property type="term" value="F:dCMP deaminase activity"/>
    <property type="evidence" value="ECO:0007669"/>
    <property type="project" value="UniProtKB-EC"/>
</dbReference>